<dbReference type="Proteomes" id="UP000475214">
    <property type="component" value="Unassembled WGS sequence"/>
</dbReference>
<keyword evidence="2" id="KW-0812">Transmembrane</keyword>
<feature type="transmembrane region" description="Helical" evidence="2">
    <location>
        <begin position="106"/>
        <end position="128"/>
    </location>
</feature>
<comment type="caution">
    <text evidence="3">The sequence shown here is derived from an EMBL/GenBank/DDBJ whole genome shotgun (WGS) entry which is preliminary data.</text>
</comment>
<gene>
    <name evidence="3" type="ORF">G1H10_00490</name>
</gene>
<evidence type="ECO:0000256" key="2">
    <source>
        <dbReference type="SAM" id="Phobius"/>
    </source>
</evidence>
<sequence length="204" mass="20800">MTTPPHEPYNPYQRPDARAQGAEQGPAGRMPASTGYGTAGTPYGQVDYGPPGGYHGRSTGAPTALLDIIGAIVGVGATVLALGFITAGADRIRLSTMMYGENTDGTAVAMTLTGAVVLAGALICAYWAPTAALVPGALLAVVGLAGMLSTGFALDFYDMLPQTDHSPMVMTWLHAGAALSLGAVMTAAGVMSWIGRTRRTNPST</sequence>
<evidence type="ECO:0000313" key="3">
    <source>
        <dbReference type="EMBL" id="NED98643.1"/>
    </source>
</evidence>
<keyword evidence="4" id="KW-1185">Reference proteome</keyword>
<feature type="transmembrane region" description="Helical" evidence="2">
    <location>
        <begin position="169"/>
        <end position="194"/>
    </location>
</feature>
<evidence type="ECO:0000256" key="1">
    <source>
        <dbReference type="SAM" id="MobiDB-lite"/>
    </source>
</evidence>
<keyword evidence="2" id="KW-0472">Membrane</keyword>
<feature type="transmembrane region" description="Helical" evidence="2">
    <location>
        <begin position="134"/>
        <end position="157"/>
    </location>
</feature>
<keyword evidence="2" id="KW-1133">Transmembrane helix</keyword>
<evidence type="ECO:0000313" key="4">
    <source>
        <dbReference type="Proteomes" id="UP000475214"/>
    </source>
</evidence>
<name>A0A6L9S1W2_9ACTN</name>
<dbReference type="EMBL" id="JAAGOA010000001">
    <property type="protein sequence ID" value="NED98643.1"/>
    <property type="molecule type" value="Genomic_DNA"/>
</dbReference>
<reference evidence="3 4" key="1">
    <citation type="submission" date="2020-02" db="EMBL/GenBank/DDBJ databases">
        <authorList>
            <person name="Li X.-J."/>
            <person name="Han X.-M."/>
        </authorList>
    </citation>
    <scope>NUCLEOTIDE SEQUENCE [LARGE SCALE GENOMIC DNA]</scope>
    <source>
        <strain evidence="3 4">CCTCC AB 2017055</strain>
    </source>
</reference>
<organism evidence="3 4">
    <name type="scientific">Phytoactinopolyspora halotolerans</name>
    <dbReference type="NCBI Taxonomy" id="1981512"/>
    <lineage>
        <taxon>Bacteria</taxon>
        <taxon>Bacillati</taxon>
        <taxon>Actinomycetota</taxon>
        <taxon>Actinomycetes</taxon>
        <taxon>Jiangellales</taxon>
        <taxon>Jiangellaceae</taxon>
        <taxon>Phytoactinopolyspora</taxon>
    </lineage>
</organism>
<dbReference type="AlphaFoldDB" id="A0A6L9S1W2"/>
<protein>
    <submittedName>
        <fullName evidence="3">Uncharacterized protein</fullName>
    </submittedName>
</protein>
<feature type="transmembrane region" description="Helical" evidence="2">
    <location>
        <begin position="64"/>
        <end position="85"/>
    </location>
</feature>
<dbReference type="RefSeq" id="WP_163731125.1">
    <property type="nucleotide sequence ID" value="NZ_JAAGOA010000001.1"/>
</dbReference>
<feature type="region of interest" description="Disordered" evidence="1">
    <location>
        <begin position="1"/>
        <end position="36"/>
    </location>
</feature>
<proteinExistence type="predicted"/>
<accession>A0A6L9S1W2</accession>